<organism evidence="6">
    <name type="scientific">Haliotis diversicolor aquatilis</name>
    <dbReference type="NCBI Taxonomy" id="37770"/>
    <lineage>
        <taxon>Eukaryota</taxon>
        <taxon>Metazoa</taxon>
        <taxon>Spiralia</taxon>
        <taxon>Lophotrochozoa</taxon>
        <taxon>Mollusca</taxon>
        <taxon>Gastropoda</taxon>
        <taxon>Vetigastropoda</taxon>
        <taxon>Lepetellida</taxon>
        <taxon>Haliotoidea</taxon>
        <taxon>Haliotidae</taxon>
        <taxon>Haliotis</taxon>
    </lineage>
</organism>
<dbReference type="InterPro" id="IPR001379">
    <property type="entry name" value="Egg_lysin"/>
</dbReference>
<evidence type="ECO:0000256" key="2">
    <source>
        <dbReference type="ARBA" id="ARBA00022729"/>
    </source>
</evidence>
<dbReference type="Pfam" id="PF01303">
    <property type="entry name" value="Egg_lysin"/>
    <property type="match status" value="1"/>
</dbReference>
<evidence type="ECO:0000256" key="5">
    <source>
        <dbReference type="SAM" id="SignalP"/>
    </source>
</evidence>
<dbReference type="EMBL" id="L26282">
    <property type="protein sequence ID" value="AAB59215.1"/>
    <property type="molecule type" value="mRNA"/>
</dbReference>
<sequence length="153" mass="17549">MKLLVLCVLAMTVTMATALRGWGYIPRTRLNRAFEVALKVQIIAGFDRKLTSWLGRHGSRLSAIQRKTLYFVNRRYLQTHWSAYMVWINKRIAALGRTATTADYNNLGAEIGRRIPMEVTYSFLVRRNLIPKWRPYMAAIMAKSAADLEVARG</sequence>
<feature type="chain" id="PRO_5004203599" description="Egg-lysin" evidence="5">
    <location>
        <begin position="19"/>
        <end position="153"/>
    </location>
</feature>
<dbReference type="CDD" id="cd00243">
    <property type="entry name" value="Lysin-Sp18"/>
    <property type="match status" value="1"/>
</dbReference>
<dbReference type="InterPro" id="IPR035916">
    <property type="entry name" value="Egg_lysin_sf"/>
</dbReference>
<dbReference type="GO" id="GO:0007338">
    <property type="term" value="P:single fertilization"/>
    <property type="evidence" value="ECO:0007669"/>
    <property type="project" value="UniProtKB-KW"/>
</dbReference>
<dbReference type="AlphaFoldDB" id="Q27286"/>
<dbReference type="SUPFAM" id="SSF47082">
    <property type="entry name" value="Fertilization protein"/>
    <property type="match status" value="1"/>
</dbReference>
<evidence type="ECO:0000256" key="3">
    <source>
        <dbReference type="ARBA" id="ARBA00023279"/>
    </source>
</evidence>
<dbReference type="Gene3D" id="1.20.150.10">
    <property type="entry name" value="Fertilization protein"/>
    <property type="match status" value="1"/>
</dbReference>
<evidence type="ECO:0000256" key="4">
    <source>
        <dbReference type="ARBA" id="ARBA00029785"/>
    </source>
</evidence>
<accession>Q27286</accession>
<proteinExistence type="evidence at transcript level"/>
<name>Q27286_HALDV</name>
<reference evidence="6" key="1">
    <citation type="submission" date="1995-01" db="EMBL/GenBank/DDBJ databases">
        <title>Evolution and systematics of Haliotidae.</title>
        <authorList>
            <person name="Lee Y.-H."/>
            <person name="Vacquier V.D."/>
        </authorList>
    </citation>
    <scope>NUCLEOTIDE SEQUENCE</scope>
    <source>
        <tissue evidence="6">Testis</tissue>
    </source>
</reference>
<feature type="signal peptide" evidence="5">
    <location>
        <begin position="1"/>
        <end position="18"/>
    </location>
</feature>
<keyword evidence="3" id="KW-0278">Fertilization</keyword>
<dbReference type="PRINTS" id="PR01882">
    <property type="entry name" value="LYSIN"/>
</dbReference>
<protein>
    <recommendedName>
        <fullName evidence="1">Egg-lysin</fullName>
    </recommendedName>
    <alternativeName>
        <fullName evidence="4">Sperm-lysin</fullName>
    </alternativeName>
</protein>
<evidence type="ECO:0000313" key="6">
    <source>
        <dbReference type="EMBL" id="AAB59215.1"/>
    </source>
</evidence>
<keyword evidence="2 5" id="KW-0732">Signal</keyword>
<evidence type="ECO:0000256" key="1">
    <source>
        <dbReference type="ARBA" id="ARBA00020186"/>
    </source>
</evidence>